<reference evidence="2 3" key="1">
    <citation type="journal article" date="2013" name="PLoS Genet.">
        <title>Comparative genome structure, secondary metabolite, and effector coding capacity across Cochliobolus pathogens.</title>
        <authorList>
            <person name="Condon B.J."/>
            <person name="Leng Y."/>
            <person name="Wu D."/>
            <person name="Bushley K.E."/>
            <person name="Ohm R.A."/>
            <person name="Otillar R."/>
            <person name="Martin J."/>
            <person name="Schackwitz W."/>
            <person name="Grimwood J."/>
            <person name="MohdZainudin N."/>
            <person name="Xue C."/>
            <person name="Wang R."/>
            <person name="Manning V.A."/>
            <person name="Dhillon B."/>
            <person name="Tu Z.J."/>
            <person name="Steffenson B.J."/>
            <person name="Salamov A."/>
            <person name="Sun H."/>
            <person name="Lowry S."/>
            <person name="LaButti K."/>
            <person name="Han J."/>
            <person name="Copeland A."/>
            <person name="Lindquist E."/>
            <person name="Barry K."/>
            <person name="Schmutz J."/>
            <person name="Baker S.E."/>
            <person name="Ciuffetti L.M."/>
            <person name="Grigoriev I.V."/>
            <person name="Zhong S."/>
            <person name="Turgeon B.G."/>
        </authorList>
    </citation>
    <scope>NUCLEOTIDE SEQUENCE [LARGE SCALE GENOMIC DNA]</scope>
    <source>
        <strain evidence="2 3">26-R-13</strain>
    </source>
</reference>
<gene>
    <name evidence="2" type="ORF">COCCADRAFT_10544</name>
</gene>
<feature type="region of interest" description="Disordered" evidence="1">
    <location>
        <begin position="30"/>
        <end position="53"/>
    </location>
</feature>
<dbReference type="KEGG" id="bze:COCCADRAFT_10544"/>
<evidence type="ECO:0000313" key="2">
    <source>
        <dbReference type="EMBL" id="EUC26654.1"/>
    </source>
</evidence>
<dbReference type="HOGENOM" id="CLU_3068323_0_0_1"/>
<accession>W6XV48</accession>
<dbReference type="EMBL" id="KI965244">
    <property type="protein sequence ID" value="EUC26654.1"/>
    <property type="molecule type" value="Genomic_DNA"/>
</dbReference>
<evidence type="ECO:0000256" key="1">
    <source>
        <dbReference type="SAM" id="MobiDB-lite"/>
    </source>
</evidence>
<keyword evidence="3" id="KW-1185">Reference proteome</keyword>
<protein>
    <submittedName>
        <fullName evidence="2">Uncharacterized protein</fullName>
    </submittedName>
</protein>
<proteinExistence type="predicted"/>
<organism evidence="2 3">
    <name type="scientific">Cochliobolus carbonum (strain 26-R-13)</name>
    <name type="common">Maize leaf spot fungus</name>
    <name type="synonym">Bipolaris zeicola</name>
    <dbReference type="NCBI Taxonomy" id="930089"/>
    <lineage>
        <taxon>Eukaryota</taxon>
        <taxon>Fungi</taxon>
        <taxon>Dikarya</taxon>
        <taxon>Ascomycota</taxon>
        <taxon>Pezizomycotina</taxon>
        <taxon>Dothideomycetes</taxon>
        <taxon>Pleosporomycetidae</taxon>
        <taxon>Pleosporales</taxon>
        <taxon>Pleosporineae</taxon>
        <taxon>Pleosporaceae</taxon>
        <taxon>Bipolaris</taxon>
    </lineage>
</organism>
<name>W6XV48_COCC2</name>
<dbReference type="AlphaFoldDB" id="W6XV48"/>
<dbReference type="GeneID" id="19143209"/>
<dbReference type="Proteomes" id="UP000053841">
    <property type="component" value="Unassembled WGS sequence"/>
</dbReference>
<sequence>MPSGAGLAWDCIDTCIDLIRNTQYAGLQATPPGARAAPHGEMTSNVAQEKGTF</sequence>
<dbReference type="RefSeq" id="XP_007719041.1">
    <property type="nucleotide sequence ID" value="XM_007720851.1"/>
</dbReference>
<evidence type="ECO:0000313" key="3">
    <source>
        <dbReference type="Proteomes" id="UP000053841"/>
    </source>
</evidence>